<organism evidence="1 2">
    <name type="scientific">Candidatus Aramenus sulfurataquae</name>
    <dbReference type="NCBI Taxonomy" id="1326980"/>
    <lineage>
        <taxon>Archaea</taxon>
        <taxon>Thermoproteota</taxon>
        <taxon>Thermoprotei</taxon>
        <taxon>Sulfolobales</taxon>
        <taxon>Sulfolobaceae</taxon>
        <taxon>Candidatus Aramenus</taxon>
    </lineage>
</organism>
<dbReference type="Proteomes" id="UP000053480">
    <property type="component" value="Unassembled WGS sequence"/>
</dbReference>
<evidence type="ECO:0000313" key="2">
    <source>
        <dbReference type="Proteomes" id="UP000053480"/>
    </source>
</evidence>
<proteinExistence type="predicted"/>
<dbReference type="EMBL" id="JZWS03000002">
    <property type="protein sequence ID" value="MEW9491015.1"/>
    <property type="molecule type" value="Genomic_DNA"/>
</dbReference>
<keyword evidence="1" id="KW-0689">Ribosomal protein</keyword>
<evidence type="ECO:0000313" key="1">
    <source>
        <dbReference type="EMBL" id="MEW9491015.1"/>
    </source>
</evidence>
<name>A0ACC6TML2_9CREN</name>
<gene>
    <name evidence="1" type="ORF">TQ35_0002275</name>
</gene>
<keyword evidence="1" id="KW-0687">Ribonucleoprotein</keyword>
<protein>
    <submittedName>
        <fullName evidence="1">30S ribosomal protein S4</fullName>
    </submittedName>
</protein>
<accession>A0ACC6TML2</accession>
<comment type="caution">
    <text evidence="1">The sequence shown here is derived from an EMBL/GenBank/DDBJ whole genome shotgun (WGS) entry which is preliminary data.</text>
</comment>
<reference evidence="1" key="1">
    <citation type="submission" date="2024-07" db="EMBL/GenBank/DDBJ databases">
        <title>Metagenome and Metagenome-Assembled Genomes of Archaea from a hot spring from the geothermal field of Los Azufres, Mexico.</title>
        <authorList>
            <person name="Marin-Paredes R."/>
            <person name="Martinez-Romero E."/>
            <person name="Servin-Garciduenas L.E."/>
        </authorList>
    </citation>
    <scope>NUCLEOTIDE SEQUENCE</scope>
    <source>
        <strain evidence="1">AZ1-454</strain>
    </source>
</reference>
<sequence length="189" mass="21711">MGDPRKSRKKWEGPGLPWIKEVLRQEQELMGRYGLRNKRELWLARTVIREFRHMARGLLALPPAERAVREKQLINKLYKMGLLKSQQSTVDDILGLREEDLLERRLQTIVFKKGLARTIYQARQLIAHGHIVVKGTRVTSPGYIVQREEEDTIDYYPTSPFKGHPPTVVNQNAQSSSQEGGGEVNVEQA</sequence>